<evidence type="ECO:0000313" key="3">
    <source>
        <dbReference type="Proteomes" id="UP001472677"/>
    </source>
</evidence>
<dbReference type="Proteomes" id="UP001472677">
    <property type="component" value="Unassembled WGS sequence"/>
</dbReference>
<evidence type="ECO:0000313" key="2">
    <source>
        <dbReference type="EMBL" id="KAK8492930.1"/>
    </source>
</evidence>
<organism evidence="1 3">
    <name type="scientific">Hibiscus sabdariffa</name>
    <name type="common">roselle</name>
    <dbReference type="NCBI Taxonomy" id="183260"/>
    <lineage>
        <taxon>Eukaryota</taxon>
        <taxon>Viridiplantae</taxon>
        <taxon>Streptophyta</taxon>
        <taxon>Embryophyta</taxon>
        <taxon>Tracheophyta</taxon>
        <taxon>Spermatophyta</taxon>
        <taxon>Magnoliopsida</taxon>
        <taxon>eudicotyledons</taxon>
        <taxon>Gunneridae</taxon>
        <taxon>Pentapetalae</taxon>
        <taxon>rosids</taxon>
        <taxon>malvids</taxon>
        <taxon>Malvales</taxon>
        <taxon>Malvaceae</taxon>
        <taxon>Malvoideae</taxon>
        <taxon>Hibiscus</taxon>
    </lineage>
</organism>
<protein>
    <submittedName>
        <fullName evidence="1">Uncharacterized protein</fullName>
    </submittedName>
</protein>
<comment type="caution">
    <text evidence="1">The sequence shown here is derived from an EMBL/GenBank/DDBJ whole genome shotgun (WGS) entry which is preliminary data.</text>
</comment>
<dbReference type="EMBL" id="JBBPBM010000671">
    <property type="protein sequence ID" value="KAK8492930.1"/>
    <property type="molecule type" value="Genomic_DNA"/>
</dbReference>
<proteinExistence type="predicted"/>
<accession>A0ABR2AHY8</accession>
<keyword evidence="3" id="KW-1185">Reference proteome</keyword>
<sequence length="86" mass="8728">MVRAVVVGAIRGLRLKGNGVSSMGGVVEWVGFGRRDMGDGLSHGSVSGGLGACSSDGGLMGAGNGHHSRWGVGRRSRFNAGVTECR</sequence>
<name>A0ABR2AHY8_9ROSI</name>
<evidence type="ECO:0000313" key="1">
    <source>
        <dbReference type="EMBL" id="KAK8492929.1"/>
    </source>
</evidence>
<gene>
    <name evidence="1" type="ORF">V6N12_018762</name>
    <name evidence="2" type="ORF">V6N12_018763</name>
</gene>
<reference evidence="1 3" key="1">
    <citation type="journal article" date="2024" name="G3 (Bethesda)">
        <title>Genome assembly of Hibiscus sabdariffa L. provides insights into metabolisms of medicinal natural products.</title>
        <authorList>
            <person name="Kim T."/>
        </authorList>
    </citation>
    <scope>NUCLEOTIDE SEQUENCE [LARGE SCALE GENOMIC DNA]</scope>
    <source>
        <strain evidence="1">TK-2024</strain>
        <tissue evidence="1">Old leaves</tissue>
    </source>
</reference>
<dbReference type="EMBL" id="JBBPBM010000671">
    <property type="protein sequence ID" value="KAK8492929.1"/>
    <property type="molecule type" value="Genomic_DNA"/>
</dbReference>